<dbReference type="EMBL" id="JAWDIP010000003">
    <property type="protein sequence ID" value="MDY0394379.1"/>
    <property type="molecule type" value="Genomic_DNA"/>
</dbReference>
<name>A0ABU5C4W8_9BACI</name>
<evidence type="ECO:0000313" key="2">
    <source>
        <dbReference type="Proteomes" id="UP001281447"/>
    </source>
</evidence>
<comment type="caution">
    <text evidence="1">The sequence shown here is derived from an EMBL/GenBank/DDBJ whole genome shotgun (WGS) entry which is preliminary data.</text>
</comment>
<gene>
    <name evidence="1" type="ORF">RWE15_07835</name>
</gene>
<protein>
    <submittedName>
        <fullName evidence="1">Uncharacterized protein</fullName>
    </submittedName>
</protein>
<sequence length="48" mass="5613">MLGQKRESLLIEPEDKDEIDTYSFLVDNTPISNEEMNQAIAFIRTKRL</sequence>
<dbReference type="Proteomes" id="UP001281447">
    <property type="component" value="Unassembled WGS sequence"/>
</dbReference>
<organism evidence="1 2">
    <name type="scientific">Tigheibacillus halophilus</name>
    <dbReference type="NCBI Taxonomy" id="361280"/>
    <lineage>
        <taxon>Bacteria</taxon>
        <taxon>Bacillati</taxon>
        <taxon>Bacillota</taxon>
        <taxon>Bacilli</taxon>
        <taxon>Bacillales</taxon>
        <taxon>Bacillaceae</taxon>
        <taxon>Tigheibacillus</taxon>
    </lineage>
</organism>
<proteinExistence type="predicted"/>
<accession>A0ABU5C4W8</accession>
<reference evidence="1 2" key="1">
    <citation type="submission" date="2023-10" db="EMBL/GenBank/DDBJ databases">
        <title>Virgibacillus halophilus 5B73C genome.</title>
        <authorList>
            <person name="Miliotis G."/>
            <person name="Sengupta P."/>
            <person name="Hameed A."/>
            <person name="Chuvochina M."/>
            <person name="Mcdonagh F."/>
            <person name="Simpson A.C."/>
            <person name="Singh N.K."/>
            <person name="Rekha P.D."/>
            <person name="Raman K."/>
            <person name="Hugenholtz P."/>
            <person name="Venkateswaran K."/>
        </authorList>
    </citation>
    <scope>NUCLEOTIDE SEQUENCE [LARGE SCALE GENOMIC DNA]</scope>
    <source>
        <strain evidence="1 2">5B73C</strain>
    </source>
</reference>
<keyword evidence="2" id="KW-1185">Reference proteome</keyword>
<evidence type="ECO:0000313" key="1">
    <source>
        <dbReference type="EMBL" id="MDY0394379.1"/>
    </source>
</evidence>